<evidence type="ECO:0000259" key="2">
    <source>
        <dbReference type="Pfam" id="PF17107"/>
    </source>
</evidence>
<dbReference type="AlphaFoldDB" id="A0A1L7XLR0"/>
<feature type="domain" description="NACHT-NTPase and P-loop NTPases N-terminal" evidence="2">
    <location>
        <begin position="20"/>
        <end position="124"/>
    </location>
</feature>
<evidence type="ECO:0000256" key="1">
    <source>
        <dbReference type="SAM" id="Coils"/>
    </source>
</evidence>
<accession>A0A1L7XLR0</accession>
<evidence type="ECO:0000313" key="4">
    <source>
        <dbReference type="Proteomes" id="UP000184330"/>
    </source>
</evidence>
<evidence type="ECO:0000313" key="3">
    <source>
        <dbReference type="EMBL" id="CZR65953.1"/>
    </source>
</evidence>
<dbReference type="InterPro" id="IPR031352">
    <property type="entry name" value="SesA"/>
</dbReference>
<protein>
    <recommendedName>
        <fullName evidence="2">NACHT-NTPase and P-loop NTPases N-terminal domain-containing protein</fullName>
    </recommendedName>
</protein>
<feature type="coiled-coil region" evidence="1">
    <location>
        <begin position="26"/>
        <end position="56"/>
    </location>
</feature>
<keyword evidence="4" id="KW-1185">Reference proteome</keyword>
<dbReference type="Proteomes" id="UP000184330">
    <property type="component" value="Unassembled WGS sequence"/>
</dbReference>
<gene>
    <name evidence="3" type="ORF">PAC_15853</name>
</gene>
<keyword evidence="1" id="KW-0175">Coiled coil</keyword>
<reference evidence="3 4" key="1">
    <citation type="submission" date="2016-03" db="EMBL/GenBank/DDBJ databases">
        <authorList>
            <person name="Ploux O."/>
        </authorList>
    </citation>
    <scope>NUCLEOTIDE SEQUENCE [LARGE SCALE GENOMIC DNA]</scope>
    <source>
        <strain evidence="3 4">UAMH 11012</strain>
    </source>
</reference>
<organism evidence="3 4">
    <name type="scientific">Phialocephala subalpina</name>
    <dbReference type="NCBI Taxonomy" id="576137"/>
    <lineage>
        <taxon>Eukaryota</taxon>
        <taxon>Fungi</taxon>
        <taxon>Dikarya</taxon>
        <taxon>Ascomycota</taxon>
        <taxon>Pezizomycotina</taxon>
        <taxon>Leotiomycetes</taxon>
        <taxon>Helotiales</taxon>
        <taxon>Mollisiaceae</taxon>
        <taxon>Phialocephala</taxon>
        <taxon>Phialocephala fortinii species complex</taxon>
    </lineage>
</organism>
<proteinExistence type="predicted"/>
<name>A0A1L7XLR0_9HELO</name>
<sequence>MWQQADPSFDGEADVLGTTSAIVALLETAINLIQRLRKARDSINRTSQTLDNITKQLNTLFSTLNLVKEEETLQTASVGQQLQAIVEVAKELSDFFDKVKAEQERQTVRRFLHALKSGDEEDVELAAIFDRLDKARLELVLRISLAQVGLIGNLQDGFSVAIGVLQETNTNVKQILGRDLSLAIRLEDNQPQHADGTVPLDQADIEALGLDAALETAADDATVTESDSTTIVDNITLGQARIMTGDIGVESWQRRVTRRTIIAKNKFGGDVRIVTGDMGGKAAATFNESFW</sequence>
<dbReference type="EMBL" id="FJOG01000034">
    <property type="protein sequence ID" value="CZR65953.1"/>
    <property type="molecule type" value="Genomic_DNA"/>
</dbReference>
<dbReference type="Pfam" id="PF17107">
    <property type="entry name" value="SesA"/>
    <property type="match status" value="1"/>
</dbReference>
<dbReference type="OrthoDB" id="3559235at2759"/>